<dbReference type="EnsemblPlants" id="Pp3c6_26519V3.1">
    <property type="protein sequence ID" value="PAC:32975413.CDS.1"/>
    <property type="gene ID" value="Pp3c6_26519"/>
</dbReference>
<evidence type="ECO:0000313" key="3">
    <source>
        <dbReference type="Proteomes" id="UP000006727"/>
    </source>
</evidence>
<dbReference type="Gramene" id="Pp3c6_26519V3.1">
    <property type="protein sequence ID" value="PAC:32975413.CDS.1"/>
    <property type="gene ID" value="Pp3c6_26519"/>
</dbReference>
<dbReference type="AlphaFoldDB" id="A0A2K1KHA4"/>
<gene>
    <name evidence="1" type="ORF">PHYPA_009520</name>
</gene>
<reference evidence="1 3" key="1">
    <citation type="journal article" date="2008" name="Science">
        <title>The Physcomitrella genome reveals evolutionary insights into the conquest of land by plants.</title>
        <authorList>
            <person name="Rensing S."/>
            <person name="Lang D."/>
            <person name="Zimmer A."/>
            <person name="Terry A."/>
            <person name="Salamov A."/>
            <person name="Shapiro H."/>
            <person name="Nishiyama T."/>
            <person name="Perroud P.-F."/>
            <person name="Lindquist E."/>
            <person name="Kamisugi Y."/>
            <person name="Tanahashi T."/>
            <person name="Sakakibara K."/>
            <person name="Fujita T."/>
            <person name="Oishi K."/>
            <person name="Shin-I T."/>
            <person name="Kuroki Y."/>
            <person name="Toyoda A."/>
            <person name="Suzuki Y."/>
            <person name="Hashimoto A."/>
            <person name="Yamaguchi K."/>
            <person name="Sugano A."/>
            <person name="Kohara Y."/>
            <person name="Fujiyama A."/>
            <person name="Anterola A."/>
            <person name="Aoki S."/>
            <person name="Ashton N."/>
            <person name="Barbazuk W.B."/>
            <person name="Barker E."/>
            <person name="Bennetzen J."/>
            <person name="Bezanilla M."/>
            <person name="Blankenship R."/>
            <person name="Cho S.H."/>
            <person name="Dutcher S."/>
            <person name="Estelle M."/>
            <person name="Fawcett J.A."/>
            <person name="Gundlach H."/>
            <person name="Hanada K."/>
            <person name="Heyl A."/>
            <person name="Hicks K.A."/>
            <person name="Hugh J."/>
            <person name="Lohr M."/>
            <person name="Mayer K."/>
            <person name="Melkozernov A."/>
            <person name="Murata T."/>
            <person name="Nelson D."/>
            <person name="Pils B."/>
            <person name="Prigge M."/>
            <person name="Reiss B."/>
            <person name="Renner T."/>
            <person name="Rombauts S."/>
            <person name="Rushton P."/>
            <person name="Sanderfoot A."/>
            <person name="Schween G."/>
            <person name="Shiu S.-H."/>
            <person name="Stueber K."/>
            <person name="Theodoulou F.L."/>
            <person name="Tu H."/>
            <person name="Van de Peer Y."/>
            <person name="Verrier P.J."/>
            <person name="Waters E."/>
            <person name="Wood A."/>
            <person name="Yang L."/>
            <person name="Cove D."/>
            <person name="Cuming A."/>
            <person name="Hasebe M."/>
            <person name="Lucas S."/>
            <person name="Mishler D.B."/>
            <person name="Reski R."/>
            <person name="Grigoriev I."/>
            <person name="Quatrano R.S."/>
            <person name="Boore J.L."/>
        </authorList>
    </citation>
    <scope>NUCLEOTIDE SEQUENCE [LARGE SCALE GENOMIC DNA]</scope>
    <source>
        <strain evidence="2 3">cv. Gransden 2004</strain>
    </source>
</reference>
<organism evidence="1">
    <name type="scientific">Physcomitrium patens</name>
    <name type="common">Spreading-leaved earth moss</name>
    <name type="synonym">Physcomitrella patens</name>
    <dbReference type="NCBI Taxonomy" id="3218"/>
    <lineage>
        <taxon>Eukaryota</taxon>
        <taxon>Viridiplantae</taxon>
        <taxon>Streptophyta</taxon>
        <taxon>Embryophyta</taxon>
        <taxon>Bryophyta</taxon>
        <taxon>Bryophytina</taxon>
        <taxon>Bryopsida</taxon>
        <taxon>Funariidae</taxon>
        <taxon>Funariales</taxon>
        <taxon>Funariaceae</taxon>
        <taxon>Physcomitrium</taxon>
    </lineage>
</organism>
<dbReference type="PaxDb" id="3218-PP1S53_34V6.1"/>
<name>A0A2K1KHA4_PHYPA</name>
<dbReference type="InParanoid" id="A0A2K1KHA4"/>
<reference evidence="1 3" key="2">
    <citation type="journal article" date="2018" name="Plant J.">
        <title>The Physcomitrella patens chromosome-scale assembly reveals moss genome structure and evolution.</title>
        <authorList>
            <person name="Lang D."/>
            <person name="Ullrich K.K."/>
            <person name="Murat F."/>
            <person name="Fuchs J."/>
            <person name="Jenkins J."/>
            <person name="Haas F.B."/>
            <person name="Piednoel M."/>
            <person name="Gundlach H."/>
            <person name="Van Bel M."/>
            <person name="Meyberg R."/>
            <person name="Vives C."/>
            <person name="Morata J."/>
            <person name="Symeonidi A."/>
            <person name="Hiss M."/>
            <person name="Muchero W."/>
            <person name="Kamisugi Y."/>
            <person name="Saleh O."/>
            <person name="Blanc G."/>
            <person name="Decker E.L."/>
            <person name="van Gessel N."/>
            <person name="Grimwood J."/>
            <person name="Hayes R.D."/>
            <person name="Graham S.W."/>
            <person name="Gunter L.E."/>
            <person name="McDaniel S.F."/>
            <person name="Hoernstein S.N.W."/>
            <person name="Larsson A."/>
            <person name="Li F.W."/>
            <person name="Perroud P.F."/>
            <person name="Phillips J."/>
            <person name="Ranjan P."/>
            <person name="Rokshar D.S."/>
            <person name="Rothfels C.J."/>
            <person name="Schneider L."/>
            <person name="Shu S."/>
            <person name="Stevenson D.W."/>
            <person name="Thummler F."/>
            <person name="Tillich M."/>
            <person name="Villarreal Aguilar J.C."/>
            <person name="Widiez T."/>
            <person name="Wong G.K."/>
            <person name="Wymore A."/>
            <person name="Zhang Y."/>
            <person name="Zimmer A.D."/>
            <person name="Quatrano R.S."/>
            <person name="Mayer K.F.X."/>
            <person name="Goodstein D."/>
            <person name="Casacuberta J.M."/>
            <person name="Vandepoele K."/>
            <person name="Reski R."/>
            <person name="Cuming A.C."/>
            <person name="Tuskan G.A."/>
            <person name="Maumus F."/>
            <person name="Salse J."/>
            <person name="Schmutz J."/>
            <person name="Rensing S.A."/>
        </authorList>
    </citation>
    <scope>NUCLEOTIDE SEQUENCE [LARGE SCALE GENOMIC DNA]</scope>
    <source>
        <strain evidence="2 3">cv. Gransden 2004</strain>
    </source>
</reference>
<dbReference type="Proteomes" id="UP000006727">
    <property type="component" value="Chromosome 6"/>
</dbReference>
<reference evidence="2" key="3">
    <citation type="submission" date="2020-12" db="UniProtKB">
        <authorList>
            <consortium name="EnsemblPlants"/>
        </authorList>
    </citation>
    <scope>IDENTIFICATION</scope>
</reference>
<proteinExistence type="predicted"/>
<keyword evidence="3" id="KW-1185">Reference proteome</keyword>
<evidence type="ECO:0000313" key="2">
    <source>
        <dbReference type="EnsemblPlants" id="PAC:32975413.CDS.1"/>
    </source>
</evidence>
<accession>A0A2K1KHA4</accession>
<sequence length="100" mass="11298">MGSVRQSSSVPNRCKHFSSEWVLRKMFCHSADQCYLPSKLALGYGFGLYRGQDFCKAATITVCSDMRLSTQLVPSSALPAMHNRRQFKMFLLSLVLMQSL</sequence>
<dbReference type="EMBL" id="ABEU02000006">
    <property type="protein sequence ID" value="PNR53145.1"/>
    <property type="molecule type" value="Genomic_DNA"/>
</dbReference>
<protein>
    <submittedName>
        <fullName evidence="1 2">Uncharacterized protein</fullName>
    </submittedName>
</protein>
<evidence type="ECO:0000313" key="1">
    <source>
        <dbReference type="EMBL" id="PNR53145.1"/>
    </source>
</evidence>